<dbReference type="GO" id="GO:0005737">
    <property type="term" value="C:cytoplasm"/>
    <property type="evidence" value="ECO:0007669"/>
    <property type="project" value="UniProtKB-SubCell"/>
</dbReference>
<gene>
    <name evidence="16" type="primary">coaX</name>
    <name evidence="17" type="ORF">SAMN02743940_1241</name>
</gene>
<keyword evidence="8 16" id="KW-0808">Transferase</keyword>
<dbReference type="GO" id="GO:0015937">
    <property type="term" value="P:coenzyme A biosynthetic process"/>
    <property type="evidence" value="ECO:0007669"/>
    <property type="project" value="UniProtKB-UniRule"/>
</dbReference>
<evidence type="ECO:0000256" key="16">
    <source>
        <dbReference type="HAMAP-Rule" id="MF_01274"/>
    </source>
</evidence>
<comment type="subcellular location">
    <subcellularLocation>
        <location evidence="3 16">Cytoplasm</location>
    </subcellularLocation>
</comment>
<dbReference type="Gene3D" id="3.30.420.40">
    <property type="match status" value="2"/>
</dbReference>
<proteinExistence type="inferred from homology"/>
<dbReference type="RefSeq" id="WP_028461294.1">
    <property type="nucleotide sequence ID" value="NZ_FSRO01000001.1"/>
</dbReference>
<evidence type="ECO:0000256" key="6">
    <source>
        <dbReference type="ARBA" id="ARBA00012102"/>
    </source>
</evidence>
<dbReference type="GO" id="GO:0005524">
    <property type="term" value="F:ATP binding"/>
    <property type="evidence" value="ECO:0007669"/>
    <property type="project" value="UniProtKB-UniRule"/>
</dbReference>
<name>A0A1N6HL36_9PROT</name>
<evidence type="ECO:0000256" key="2">
    <source>
        <dbReference type="ARBA" id="ARBA00001958"/>
    </source>
</evidence>
<comment type="function">
    <text evidence="16">Catalyzes the phosphorylation of pantothenate (Pan), the first step in CoA biosynthesis.</text>
</comment>
<dbReference type="PANTHER" id="PTHR34265">
    <property type="entry name" value="TYPE III PANTOTHENATE KINASE"/>
    <property type="match status" value="1"/>
</dbReference>
<feature type="binding site" evidence="16">
    <location>
        <begin position="8"/>
        <end position="15"/>
    </location>
    <ligand>
        <name>ATP</name>
        <dbReference type="ChEBI" id="CHEBI:30616"/>
    </ligand>
</feature>
<evidence type="ECO:0000256" key="4">
    <source>
        <dbReference type="ARBA" id="ARBA00005225"/>
    </source>
</evidence>
<comment type="catalytic activity">
    <reaction evidence="1 16">
        <text>(R)-pantothenate + ATP = (R)-4'-phosphopantothenate + ADP + H(+)</text>
        <dbReference type="Rhea" id="RHEA:16373"/>
        <dbReference type="ChEBI" id="CHEBI:10986"/>
        <dbReference type="ChEBI" id="CHEBI:15378"/>
        <dbReference type="ChEBI" id="CHEBI:29032"/>
        <dbReference type="ChEBI" id="CHEBI:30616"/>
        <dbReference type="ChEBI" id="CHEBI:456216"/>
        <dbReference type="EC" id="2.7.1.33"/>
    </reaction>
</comment>
<evidence type="ECO:0000256" key="7">
    <source>
        <dbReference type="ARBA" id="ARBA00022490"/>
    </source>
</evidence>
<organism evidence="17 18">
    <name type="scientific">Nitrosomonas cryotolerans ATCC 49181</name>
    <dbReference type="NCBI Taxonomy" id="1131553"/>
    <lineage>
        <taxon>Bacteria</taxon>
        <taxon>Pseudomonadati</taxon>
        <taxon>Pseudomonadota</taxon>
        <taxon>Betaproteobacteria</taxon>
        <taxon>Nitrosomonadales</taxon>
        <taxon>Nitrosomonadaceae</taxon>
        <taxon>Nitrosomonas</taxon>
    </lineage>
</organism>
<keyword evidence="11 16" id="KW-0067">ATP-binding</keyword>
<feature type="binding site" evidence="16">
    <location>
        <position position="92"/>
    </location>
    <ligand>
        <name>substrate</name>
    </ligand>
</feature>
<comment type="cofactor">
    <cofactor evidence="16">
        <name>NH4(+)</name>
        <dbReference type="ChEBI" id="CHEBI:28938"/>
    </cofactor>
    <cofactor evidence="16">
        <name>K(+)</name>
        <dbReference type="ChEBI" id="CHEBI:29103"/>
    </cofactor>
    <text evidence="16">A monovalent cation. Ammonium or potassium.</text>
</comment>
<evidence type="ECO:0000256" key="9">
    <source>
        <dbReference type="ARBA" id="ARBA00022741"/>
    </source>
</evidence>
<keyword evidence="13 16" id="KW-0173">Coenzyme A biosynthesis</keyword>
<accession>A0A1N6HL36</accession>
<dbReference type="InterPro" id="IPR004619">
    <property type="entry name" value="Type_III_PanK"/>
</dbReference>
<dbReference type="CDD" id="cd24015">
    <property type="entry name" value="ASKHA_NBD_PanK-III"/>
    <property type="match status" value="1"/>
</dbReference>
<evidence type="ECO:0000256" key="10">
    <source>
        <dbReference type="ARBA" id="ARBA00022777"/>
    </source>
</evidence>
<feature type="binding site" evidence="16">
    <location>
        <position position="124"/>
    </location>
    <ligand>
        <name>ATP</name>
        <dbReference type="ChEBI" id="CHEBI:30616"/>
    </ligand>
</feature>
<protein>
    <recommendedName>
        <fullName evidence="15 16">Type III pantothenate kinase</fullName>
        <ecNumber evidence="6 16">2.7.1.33</ecNumber>
    </recommendedName>
    <alternativeName>
        <fullName evidence="16">PanK-III</fullName>
    </alternativeName>
    <alternativeName>
        <fullName evidence="16">Pantothenic acid kinase</fullName>
    </alternativeName>
</protein>
<evidence type="ECO:0000256" key="3">
    <source>
        <dbReference type="ARBA" id="ARBA00004496"/>
    </source>
</evidence>
<evidence type="ECO:0000313" key="17">
    <source>
        <dbReference type="EMBL" id="SIO20481.1"/>
    </source>
</evidence>
<evidence type="ECO:0000256" key="15">
    <source>
        <dbReference type="ARBA" id="ARBA00040883"/>
    </source>
</evidence>
<evidence type="ECO:0000256" key="1">
    <source>
        <dbReference type="ARBA" id="ARBA00001206"/>
    </source>
</evidence>
<evidence type="ECO:0000313" key="18">
    <source>
        <dbReference type="Proteomes" id="UP000185062"/>
    </source>
</evidence>
<dbReference type="Pfam" id="PF03309">
    <property type="entry name" value="Pan_kinase"/>
    <property type="match status" value="1"/>
</dbReference>
<dbReference type="GO" id="GO:0004594">
    <property type="term" value="F:pantothenate kinase activity"/>
    <property type="evidence" value="ECO:0007669"/>
    <property type="project" value="UniProtKB-UniRule"/>
</dbReference>
<evidence type="ECO:0000256" key="12">
    <source>
        <dbReference type="ARBA" id="ARBA00022958"/>
    </source>
</evidence>
<evidence type="ECO:0000256" key="13">
    <source>
        <dbReference type="ARBA" id="ARBA00022993"/>
    </source>
</evidence>
<comment type="cofactor">
    <cofactor evidence="2">
        <name>K(+)</name>
        <dbReference type="ChEBI" id="CHEBI:29103"/>
    </cofactor>
</comment>
<feature type="binding site" evidence="16">
    <location>
        <begin position="99"/>
        <end position="102"/>
    </location>
    <ligand>
        <name>substrate</name>
    </ligand>
</feature>
<dbReference type="Proteomes" id="UP000185062">
    <property type="component" value="Unassembled WGS sequence"/>
</dbReference>
<dbReference type="EC" id="2.7.1.33" evidence="6 16"/>
<dbReference type="InterPro" id="IPR043129">
    <property type="entry name" value="ATPase_NBD"/>
</dbReference>
<evidence type="ECO:0000256" key="5">
    <source>
        <dbReference type="ARBA" id="ARBA00011738"/>
    </source>
</evidence>
<feature type="binding site" evidence="16">
    <location>
        <position position="174"/>
    </location>
    <ligand>
        <name>substrate</name>
    </ligand>
</feature>
<dbReference type="STRING" id="44575.SAMN05216419_101112"/>
<keyword evidence="7 16" id="KW-0963">Cytoplasm</keyword>
<dbReference type="eggNOG" id="COG1521">
    <property type="taxonomic scope" value="Bacteria"/>
</dbReference>
<keyword evidence="10 16" id="KW-0418">Kinase</keyword>
<feature type="active site" description="Proton acceptor" evidence="16">
    <location>
        <position position="101"/>
    </location>
</feature>
<dbReference type="UniPathway" id="UPA00241">
    <property type="reaction ID" value="UER00352"/>
</dbReference>
<keyword evidence="9 16" id="KW-0547">Nucleotide-binding</keyword>
<dbReference type="AlphaFoldDB" id="A0A1N6HL36"/>
<dbReference type="EMBL" id="FSRO01000001">
    <property type="protein sequence ID" value="SIO20481.1"/>
    <property type="molecule type" value="Genomic_DNA"/>
</dbReference>
<keyword evidence="12 16" id="KW-0630">Potassium</keyword>
<keyword evidence="18" id="KW-1185">Reference proteome</keyword>
<dbReference type="SUPFAM" id="SSF53067">
    <property type="entry name" value="Actin-like ATPase domain"/>
    <property type="match status" value="2"/>
</dbReference>
<comment type="similarity">
    <text evidence="14 16">Belongs to the type III pantothenate kinase family.</text>
</comment>
<comment type="pathway">
    <text evidence="4 16">Cofactor biosynthesis; coenzyme A biosynthesis; CoA from (R)-pantothenate: step 1/5.</text>
</comment>
<evidence type="ECO:0000256" key="14">
    <source>
        <dbReference type="ARBA" id="ARBA00038036"/>
    </source>
</evidence>
<dbReference type="HAMAP" id="MF_01274">
    <property type="entry name" value="Pantothen_kinase_3"/>
    <property type="match status" value="1"/>
</dbReference>
<dbReference type="NCBIfam" id="TIGR00671">
    <property type="entry name" value="baf"/>
    <property type="match status" value="1"/>
</dbReference>
<sequence>MSYLLAIDSGNSFIKWGLHDGQNWLVLDKVAHDKIDSLAQAWQNLQAPSAVIVSHVAGIRIKNKLSVLLSNWATVPQWITAISYQCGVNNGYSLPAQLGCDRWAALIAAWHLTQHACLVINVGTAMTVDTLSDSGDFLGGTITPGFDLMVKILEDKTTMHNLDVGEFKDFPVCTADSVHSGIVQALLGAIERARNKLCSTLDHPLGSCIISGGGASVLLPHINFPFKFIDSLVLEGLVIIAYDSSKCY</sequence>
<comment type="subunit">
    <text evidence="5 16">Homodimer.</text>
</comment>
<reference evidence="17 18" key="1">
    <citation type="submission" date="2016-12" db="EMBL/GenBank/DDBJ databases">
        <authorList>
            <person name="Song W.-J."/>
            <person name="Kurnit D.M."/>
        </authorList>
    </citation>
    <scope>NUCLEOTIDE SEQUENCE [LARGE SCALE GENOMIC DNA]</scope>
    <source>
        <strain evidence="17 18">ATCC 49181</strain>
    </source>
</reference>
<comment type="caution">
    <text evidence="16">Lacks conserved residue(s) required for the propagation of feature annotation.</text>
</comment>
<evidence type="ECO:0000256" key="11">
    <source>
        <dbReference type="ARBA" id="ARBA00022840"/>
    </source>
</evidence>
<dbReference type="PANTHER" id="PTHR34265:SF1">
    <property type="entry name" value="TYPE III PANTOTHENATE KINASE"/>
    <property type="match status" value="1"/>
</dbReference>
<evidence type="ECO:0000256" key="8">
    <source>
        <dbReference type="ARBA" id="ARBA00022679"/>
    </source>
</evidence>